<dbReference type="AlphaFoldDB" id="A0AAQ1ALH1"/>
<reference evidence="1" key="1">
    <citation type="submission" date="2023-06" db="EMBL/GenBank/DDBJ databases">
        <title>Genome sequences of Xanthomonas arboricola from Serbia and Montenegro.</title>
        <authorList>
            <person name="Ilicic R."/>
            <person name="Jelusic A."/>
            <person name="Harrison J."/>
            <person name="Greer S."/>
            <person name="Grant M."/>
            <person name="Vicente J."/>
            <person name="Popovic Milovanovic T."/>
            <person name="Studholme D.J."/>
        </authorList>
    </citation>
    <scope>NUCLEOTIDE SEQUENCE</scope>
    <source>
        <strain evidence="1">Xp320</strain>
    </source>
</reference>
<protein>
    <submittedName>
        <fullName evidence="1">Uncharacterized protein</fullName>
    </submittedName>
</protein>
<proteinExistence type="predicted"/>
<name>A0AAQ1ALH1_9XANT</name>
<organism evidence="1">
    <name type="scientific">Xanthomonas arboricola pv. pruni</name>
    <dbReference type="NCBI Taxonomy" id="69929"/>
    <lineage>
        <taxon>Bacteria</taxon>
        <taxon>Pseudomonadati</taxon>
        <taxon>Pseudomonadota</taxon>
        <taxon>Gammaproteobacteria</taxon>
        <taxon>Lysobacterales</taxon>
        <taxon>Lysobacteraceae</taxon>
        <taxon>Xanthomonas</taxon>
    </lineage>
</organism>
<comment type="caution">
    <text evidence="1">The sequence shown here is derived from an EMBL/GenBank/DDBJ whole genome shotgun (WGS) entry which is preliminary data.</text>
</comment>
<gene>
    <name evidence="1" type="ORF">QSH54_20590</name>
</gene>
<dbReference type="RefSeq" id="WP_126750582.1">
    <property type="nucleotide sequence ID" value="NZ_CP076628.1"/>
</dbReference>
<dbReference type="EMBL" id="JASVYU010000044">
    <property type="protein sequence ID" value="MDN0288971.1"/>
    <property type="molecule type" value="Genomic_DNA"/>
</dbReference>
<sequence length="312" mass="33600">MEFKDWVIASLGLGKGVKTALEMNLRLAAKTVQALNQASSRLDEETLTGAMIGALVSAHPMSAASFPADPASAIEWSGYSKHGSDAHSERHSGADFAMVLSLPDGRLRMAIFQAKSDWGRSATKNMLVVGQIKKVPAVKDDNGAVIERAHRRNQIKALVDATINIQSKNGKTVSVSDLRWVYYLCQFQDGIKAVALSEIEESVLLSIRTVSTVKVPLSPTIGRSLDALLKCGCRQKTLCWLELSTSVEGMLPPPIDLSALVELMPVVVGQEGSTGPKLEFGLDVNVVKLSQQLVALPEPAPIPSKAQHRIKI</sequence>
<accession>A0AAQ1ALH1</accession>
<evidence type="ECO:0000313" key="1">
    <source>
        <dbReference type="EMBL" id="MDN0288971.1"/>
    </source>
</evidence>